<evidence type="ECO:0000256" key="2">
    <source>
        <dbReference type="SAM" id="MobiDB-lite"/>
    </source>
</evidence>
<gene>
    <name evidence="4" type="ORF">CVT25_003012</name>
</gene>
<reference evidence="4 5" key="1">
    <citation type="journal article" date="2018" name="Evol. Lett.">
        <title>Horizontal gene cluster transfer increased hallucinogenic mushroom diversity.</title>
        <authorList>
            <person name="Reynolds H.T."/>
            <person name="Vijayakumar V."/>
            <person name="Gluck-Thaler E."/>
            <person name="Korotkin H.B."/>
            <person name="Matheny P.B."/>
            <person name="Slot J.C."/>
        </authorList>
    </citation>
    <scope>NUCLEOTIDE SEQUENCE [LARGE SCALE GENOMIC DNA]</scope>
    <source>
        <strain evidence="4 5">2631</strain>
    </source>
</reference>
<keyword evidence="1" id="KW-0694">RNA-binding</keyword>
<dbReference type="EMBL" id="NHYD01003356">
    <property type="protein sequence ID" value="PPQ79940.1"/>
    <property type="molecule type" value="Genomic_DNA"/>
</dbReference>
<feature type="region of interest" description="Disordered" evidence="2">
    <location>
        <begin position="883"/>
        <end position="924"/>
    </location>
</feature>
<dbReference type="STRING" id="93625.A0A409WN73"/>
<evidence type="ECO:0000313" key="4">
    <source>
        <dbReference type="EMBL" id="PPQ79940.1"/>
    </source>
</evidence>
<dbReference type="SUPFAM" id="SSF54928">
    <property type="entry name" value="RNA-binding domain, RBD"/>
    <property type="match status" value="1"/>
</dbReference>
<feature type="compositionally biased region" description="Acidic residues" evidence="2">
    <location>
        <begin position="98"/>
        <end position="109"/>
    </location>
</feature>
<dbReference type="InterPro" id="IPR035979">
    <property type="entry name" value="RBD_domain_sf"/>
</dbReference>
<protein>
    <recommendedName>
        <fullName evidence="3">Mei2-like C-terminal RNA recognition motif domain-containing protein</fullName>
    </recommendedName>
</protein>
<comment type="caution">
    <text evidence="4">The sequence shown here is derived from an EMBL/GenBank/DDBJ whole genome shotgun (WGS) entry which is preliminary data.</text>
</comment>
<feature type="domain" description="Mei2-like C-terminal RNA recognition motif" evidence="3">
    <location>
        <begin position="705"/>
        <end position="801"/>
    </location>
</feature>
<dbReference type="GO" id="GO:0003723">
    <property type="term" value="F:RNA binding"/>
    <property type="evidence" value="ECO:0007669"/>
    <property type="project" value="UniProtKB-KW"/>
</dbReference>
<dbReference type="PANTHER" id="PTHR23189">
    <property type="entry name" value="RNA RECOGNITION MOTIF-CONTAINING"/>
    <property type="match status" value="1"/>
</dbReference>
<sequence>MSKTEKSFSHRPSAPPSPRVKPVDDTVDKGVRPRHVKYASLGPAHREHSTTNLKTHARRRTERDQPHSLLTPPLTPSSSIRTTTSDSITTDAKHVPDSEDTDSNEEISDPEQQSTRILLLGNVNRQISVGELKAAIVDVLLAVIAEERVNDDIVKTGAAHPFPPDDFVKGINERHLASKGIIPVVFFDVRVAKLAQELLTVKNFDRLRACIGEETDDEGERLGLSGRLVALEELTETLGYSPFLDSIDGQFTLAVQRVKNNHTTQEDVSPTSEENIKSESTAVFHSREGFNFLTIQNVLKSIGSVRVFKFLRRLEDKDGVISLFYNVEYHDSRVAPIACKDLANQTMFGMKFSTLSKVGSPPSFPRSSAISSTIPFPNTLTAGESFGGLAFGTAGFKSNIRQRFNFPVSNETPSRECDIQELTYQKSNPIPGVEPSPRFFYNTHAPSHAVYNQEALNAVGHPMGPTNHVPIIPPQNGFRMQVCNAWDNDVIYRSDSISPCYNPDGACWYCPSTRGTANSQNYSPYSIPSSTPSPGYYPSITSTPMPGMVNAPLSPHPPFFAYEYMDPQLQAVPGAAPWGVDPAIAAVGPGPNTFMPMVAMNVPSPAPYYMPEETILPTPRPYPRMSVRHTPDLALHQPHVERENGPSVSPPPFAHISTPESDSPASYRSSSVVRYEPQTSTGANPGSSERNQLNLVKIEDGVDTRTTVMIKNIPNKMSDTDLTAYIGKVCPRRIDFLYLRMDFKNGCNVGYAFVNFIAVEDLLHFAKERLGAKWNMFSSEKVLQMSYANYQGKEALIEKFKNSAIMDEREAWRPRIFHSFGKDQGLPEPFPAPTHIRRKERSSFNRGTLFPPGANAHNSHHIHGLFNNTHRRYADDNRTIQHRTGDHFPAYLRRGRSPDSSGSRQGDPVDKARAFRNSTSRGTG</sequence>
<dbReference type="Pfam" id="PF04059">
    <property type="entry name" value="RRM_2"/>
    <property type="match status" value="1"/>
</dbReference>
<name>A0A409WN73_PSICY</name>
<dbReference type="AlphaFoldDB" id="A0A409WN73"/>
<feature type="compositionally biased region" description="Polar residues" evidence="2">
    <location>
        <begin position="658"/>
        <end position="692"/>
    </location>
</feature>
<dbReference type="InParanoid" id="A0A409WN73"/>
<feature type="compositionally biased region" description="Basic and acidic residues" evidence="2">
    <location>
        <begin position="21"/>
        <end position="31"/>
    </location>
</feature>
<accession>A0A409WN73</accession>
<dbReference type="Gene3D" id="3.30.70.330">
    <property type="match status" value="1"/>
</dbReference>
<dbReference type="CDD" id="cd12532">
    <property type="entry name" value="RRM3_MEI2_fungi"/>
    <property type="match status" value="1"/>
</dbReference>
<evidence type="ECO:0000313" key="5">
    <source>
        <dbReference type="Proteomes" id="UP000283269"/>
    </source>
</evidence>
<dbReference type="Proteomes" id="UP000283269">
    <property type="component" value="Unassembled WGS sequence"/>
</dbReference>
<evidence type="ECO:0000256" key="1">
    <source>
        <dbReference type="ARBA" id="ARBA00022884"/>
    </source>
</evidence>
<dbReference type="InterPro" id="IPR034862">
    <property type="entry name" value="Fungal_Mei2-like_RRM3"/>
</dbReference>
<feature type="region of interest" description="Disordered" evidence="2">
    <location>
        <begin position="640"/>
        <end position="692"/>
    </location>
</feature>
<evidence type="ECO:0000259" key="3">
    <source>
        <dbReference type="Pfam" id="PF04059"/>
    </source>
</evidence>
<dbReference type="OrthoDB" id="417481at2759"/>
<feature type="region of interest" description="Disordered" evidence="2">
    <location>
        <begin position="1"/>
        <end position="112"/>
    </location>
</feature>
<keyword evidence="5" id="KW-1185">Reference proteome</keyword>
<proteinExistence type="predicted"/>
<dbReference type="InterPro" id="IPR012677">
    <property type="entry name" value="Nucleotide-bd_a/b_plait_sf"/>
</dbReference>
<feature type="compositionally biased region" description="Low complexity" evidence="2">
    <location>
        <begin position="68"/>
        <end position="90"/>
    </location>
</feature>
<dbReference type="InterPro" id="IPR007201">
    <property type="entry name" value="Mei2-like_Rrm_C"/>
</dbReference>
<organism evidence="4 5">
    <name type="scientific">Psilocybe cyanescens</name>
    <dbReference type="NCBI Taxonomy" id="93625"/>
    <lineage>
        <taxon>Eukaryota</taxon>
        <taxon>Fungi</taxon>
        <taxon>Dikarya</taxon>
        <taxon>Basidiomycota</taxon>
        <taxon>Agaricomycotina</taxon>
        <taxon>Agaricomycetes</taxon>
        <taxon>Agaricomycetidae</taxon>
        <taxon>Agaricales</taxon>
        <taxon>Agaricineae</taxon>
        <taxon>Strophariaceae</taxon>
        <taxon>Psilocybe</taxon>
    </lineage>
</organism>